<dbReference type="EMBL" id="UINC01030039">
    <property type="protein sequence ID" value="SVB13777.1"/>
    <property type="molecule type" value="Genomic_DNA"/>
</dbReference>
<evidence type="ECO:0000256" key="4">
    <source>
        <dbReference type="ARBA" id="ARBA00023136"/>
    </source>
</evidence>
<gene>
    <name evidence="6" type="ORF">METZ01_LOCUS166631</name>
</gene>
<keyword evidence="2" id="KW-0812">Transmembrane</keyword>
<reference evidence="6" key="1">
    <citation type="submission" date="2018-05" db="EMBL/GenBank/DDBJ databases">
        <authorList>
            <person name="Lanie J.A."/>
            <person name="Ng W.-L."/>
            <person name="Kazmierczak K.M."/>
            <person name="Andrzejewski T.M."/>
            <person name="Davidsen T.M."/>
            <person name="Wayne K.J."/>
            <person name="Tettelin H."/>
            <person name="Glass J.I."/>
            <person name="Rusch D."/>
            <person name="Podicherti R."/>
            <person name="Tsui H.-C.T."/>
            <person name="Winkler M.E."/>
        </authorList>
    </citation>
    <scope>NUCLEOTIDE SEQUENCE</scope>
</reference>
<evidence type="ECO:0000256" key="1">
    <source>
        <dbReference type="ARBA" id="ARBA00022475"/>
    </source>
</evidence>
<sequence>MTFVIMIAVAAVVFLLFLIWLVPVGLWIAALAAGVRIRIFGDLVGMRLRNVRPGIVVNSLISSTKAGLSLLASDLEAHYLARGNVERVVNALIAADKAGIELGFQQATAIDLAGRDVFDAVQVSVNPRVITTPEISAVAIDGVQLIAISRVTVRANIQRLVGGAGEETIIARVGEGIVSAIGSAETYEDVLENPDIISRTVLDRGLDSGTAYDILSIDIADINVGRNIGAELKAEQAGADMLVAKAKAEERRAMAVARKQEMTAKVQEMRAKVVEAEAKVPRALASAFRSGNLNA</sequence>
<evidence type="ECO:0000256" key="3">
    <source>
        <dbReference type="ARBA" id="ARBA00022989"/>
    </source>
</evidence>
<protein>
    <submittedName>
        <fullName evidence="6">Uncharacterized protein</fullName>
    </submittedName>
</protein>
<proteinExistence type="predicted"/>
<dbReference type="Pfam" id="PF12127">
    <property type="entry name" value="FloA"/>
    <property type="match status" value="1"/>
</dbReference>
<keyword evidence="1" id="KW-1003">Cell membrane</keyword>
<evidence type="ECO:0000256" key="5">
    <source>
        <dbReference type="SAM" id="Coils"/>
    </source>
</evidence>
<dbReference type="NCBIfam" id="NF010186">
    <property type="entry name" value="PRK13665.1"/>
    <property type="match status" value="1"/>
</dbReference>
<dbReference type="InterPro" id="IPR022853">
    <property type="entry name" value="FloA"/>
</dbReference>
<evidence type="ECO:0000313" key="6">
    <source>
        <dbReference type="EMBL" id="SVB13777.1"/>
    </source>
</evidence>
<organism evidence="6">
    <name type="scientific">marine metagenome</name>
    <dbReference type="NCBI Taxonomy" id="408172"/>
    <lineage>
        <taxon>unclassified sequences</taxon>
        <taxon>metagenomes</taxon>
        <taxon>ecological metagenomes</taxon>
    </lineage>
</organism>
<dbReference type="AlphaFoldDB" id="A0A382BKP5"/>
<feature type="coiled-coil region" evidence="5">
    <location>
        <begin position="245"/>
        <end position="279"/>
    </location>
</feature>
<keyword evidence="4" id="KW-0472">Membrane</keyword>
<keyword evidence="3" id="KW-1133">Transmembrane helix</keyword>
<name>A0A382BKP5_9ZZZZ</name>
<accession>A0A382BKP5</accession>
<evidence type="ECO:0000256" key="2">
    <source>
        <dbReference type="ARBA" id="ARBA00022692"/>
    </source>
</evidence>
<keyword evidence="5" id="KW-0175">Coiled coil</keyword>